<keyword evidence="1" id="KW-0732">Signal</keyword>
<proteinExistence type="predicted"/>
<feature type="chain" id="PRO_5003636526" description="Secreted protein" evidence="1">
    <location>
        <begin position="21"/>
        <end position="63"/>
    </location>
</feature>
<protein>
    <recommendedName>
        <fullName evidence="4">Secreted protein</fullName>
    </recommendedName>
</protein>
<evidence type="ECO:0000313" key="2">
    <source>
        <dbReference type="EMBL" id="EIE20284.1"/>
    </source>
</evidence>
<evidence type="ECO:0000256" key="1">
    <source>
        <dbReference type="SAM" id="SignalP"/>
    </source>
</evidence>
<name>I0YPG5_COCSC</name>
<evidence type="ECO:0008006" key="4">
    <source>
        <dbReference type="Google" id="ProtNLM"/>
    </source>
</evidence>
<dbReference type="RefSeq" id="XP_005644828.1">
    <property type="nucleotide sequence ID" value="XM_005644771.1"/>
</dbReference>
<dbReference type="KEGG" id="csl:COCSUDRAFT_34092"/>
<sequence length="63" mass="6611">MPVRAAGWLLPCALPVKVTAAVIAAVPHRANGSTGGPVSMRITPVEGTAILRAAMWTWLWSCV</sequence>
<reference evidence="2 3" key="1">
    <citation type="journal article" date="2012" name="Genome Biol.">
        <title>The genome of the polar eukaryotic microalga coccomyxa subellipsoidea reveals traits of cold adaptation.</title>
        <authorList>
            <person name="Blanc G."/>
            <person name="Agarkova I."/>
            <person name="Grimwood J."/>
            <person name="Kuo A."/>
            <person name="Brueggeman A."/>
            <person name="Dunigan D."/>
            <person name="Gurnon J."/>
            <person name="Ladunga I."/>
            <person name="Lindquist E."/>
            <person name="Lucas S."/>
            <person name="Pangilinan J."/>
            <person name="Proschold T."/>
            <person name="Salamov A."/>
            <person name="Schmutz J."/>
            <person name="Weeks D."/>
            <person name="Yamada T."/>
            <person name="Claverie J.M."/>
            <person name="Grigoriev I."/>
            <person name="Van Etten J."/>
            <person name="Lomsadze A."/>
            <person name="Borodovsky M."/>
        </authorList>
    </citation>
    <scope>NUCLEOTIDE SEQUENCE [LARGE SCALE GENOMIC DNA]</scope>
    <source>
        <strain evidence="2 3">C-169</strain>
    </source>
</reference>
<accession>I0YPG5</accession>
<keyword evidence="3" id="KW-1185">Reference proteome</keyword>
<feature type="signal peptide" evidence="1">
    <location>
        <begin position="1"/>
        <end position="20"/>
    </location>
</feature>
<dbReference type="GeneID" id="17038327"/>
<gene>
    <name evidence="2" type="ORF">COCSUDRAFT_34092</name>
</gene>
<dbReference type="Proteomes" id="UP000007264">
    <property type="component" value="Unassembled WGS sequence"/>
</dbReference>
<evidence type="ECO:0000313" key="3">
    <source>
        <dbReference type="Proteomes" id="UP000007264"/>
    </source>
</evidence>
<comment type="caution">
    <text evidence="2">The sequence shown here is derived from an EMBL/GenBank/DDBJ whole genome shotgun (WGS) entry which is preliminary data.</text>
</comment>
<dbReference type="AlphaFoldDB" id="I0YPG5"/>
<organism evidence="2 3">
    <name type="scientific">Coccomyxa subellipsoidea (strain C-169)</name>
    <name type="common">Green microalga</name>
    <dbReference type="NCBI Taxonomy" id="574566"/>
    <lineage>
        <taxon>Eukaryota</taxon>
        <taxon>Viridiplantae</taxon>
        <taxon>Chlorophyta</taxon>
        <taxon>core chlorophytes</taxon>
        <taxon>Trebouxiophyceae</taxon>
        <taxon>Trebouxiophyceae incertae sedis</taxon>
        <taxon>Coccomyxaceae</taxon>
        <taxon>Coccomyxa</taxon>
        <taxon>Coccomyxa subellipsoidea</taxon>
    </lineage>
</organism>
<dbReference type="EMBL" id="AGSI01000016">
    <property type="protein sequence ID" value="EIE20284.1"/>
    <property type="molecule type" value="Genomic_DNA"/>
</dbReference>